<dbReference type="InterPro" id="IPR001310">
    <property type="entry name" value="Histidine_triad_HIT"/>
</dbReference>
<dbReference type="PROSITE" id="PS00892">
    <property type="entry name" value="HIT_1"/>
    <property type="match status" value="1"/>
</dbReference>
<dbReference type="SUPFAM" id="SSF54197">
    <property type="entry name" value="HIT-like"/>
    <property type="match status" value="1"/>
</dbReference>
<dbReference type="InterPro" id="IPR036265">
    <property type="entry name" value="HIT-like_sf"/>
</dbReference>
<sequence length="124" mass="13436">MAYDPDNIFARILRGEIPNDTVAENEHALAFRDIRPQAPVHVLVIPRGAYVSYDDFAANASDAEIAGFHRLVAQVARSEGLMLAEGSAGFRAITNAGEHGVQEVPHFHLHLLGGRPLGRMLAQA</sequence>
<keyword evidence="5" id="KW-0378">Hydrolase</keyword>
<accession>A0A1H6LES7</accession>
<reference evidence="6" key="1">
    <citation type="submission" date="2016-10" db="EMBL/GenBank/DDBJ databases">
        <authorList>
            <person name="Varghese N."/>
            <person name="Submissions S."/>
        </authorList>
    </citation>
    <scope>NUCLEOTIDE SEQUENCE [LARGE SCALE GENOMIC DNA]</scope>
    <source>
        <strain evidence="6">DSM 11593</strain>
    </source>
</reference>
<organism evidence="5 6">
    <name type="scientific">Paracoccus alkenifer</name>
    <dbReference type="NCBI Taxonomy" id="65735"/>
    <lineage>
        <taxon>Bacteria</taxon>
        <taxon>Pseudomonadati</taxon>
        <taxon>Pseudomonadota</taxon>
        <taxon>Alphaproteobacteria</taxon>
        <taxon>Rhodobacterales</taxon>
        <taxon>Paracoccaceae</taxon>
        <taxon>Paracoccus</taxon>
    </lineage>
</organism>
<dbReference type="PRINTS" id="PR00332">
    <property type="entry name" value="HISTRIAD"/>
</dbReference>
<proteinExistence type="predicted"/>
<evidence type="ECO:0000259" key="4">
    <source>
        <dbReference type="PROSITE" id="PS51084"/>
    </source>
</evidence>
<dbReference type="Gene3D" id="3.30.428.10">
    <property type="entry name" value="HIT-like"/>
    <property type="match status" value="1"/>
</dbReference>
<evidence type="ECO:0000256" key="1">
    <source>
        <dbReference type="PIRSR" id="PIRSR601310-1"/>
    </source>
</evidence>
<dbReference type="GO" id="GO:0016787">
    <property type="term" value="F:hydrolase activity"/>
    <property type="evidence" value="ECO:0007669"/>
    <property type="project" value="UniProtKB-KW"/>
</dbReference>
<dbReference type="PROSITE" id="PS51084">
    <property type="entry name" value="HIT_2"/>
    <property type="match status" value="1"/>
</dbReference>
<feature type="short sequence motif" description="Histidine triad motif" evidence="2 3">
    <location>
        <begin position="106"/>
        <end position="110"/>
    </location>
</feature>
<keyword evidence="6" id="KW-1185">Reference proteome</keyword>
<evidence type="ECO:0000313" key="5">
    <source>
        <dbReference type="EMBL" id="SEH82978.1"/>
    </source>
</evidence>
<dbReference type="PANTHER" id="PTHR23089">
    <property type="entry name" value="HISTIDINE TRIAD HIT PROTEIN"/>
    <property type="match status" value="1"/>
</dbReference>
<protein>
    <submittedName>
        <fullName evidence="5">Diadenosine tetraphosphate (Ap4A) hydrolase</fullName>
    </submittedName>
</protein>
<dbReference type="InterPro" id="IPR019808">
    <property type="entry name" value="Histidine_triad_CS"/>
</dbReference>
<dbReference type="RefSeq" id="WP_090846568.1">
    <property type="nucleotide sequence ID" value="NZ_FNXG01000002.1"/>
</dbReference>
<evidence type="ECO:0000313" key="6">
    <source>
        <dbReference type="Proteomes" id="UP000199125"/>
    </source>
</evidence>
<evidence type="ECO:0000256" key="2">
    <source>
        <dbReference type="PIRSR" id="PIRSR601310-3"/>
    </source>
</evidence>
<dbReference type="Proteomes" id="UP000199125">
    <property type="component" value="Unassembled WGS sequence"/>
</dbReference>
<dbReference type="OrthoDB" id="9784774at2"/>
<dbReference type="AlphaFoldDB" id="A0A1H6LES7"/>
<feature type="active site" description="Tele-AMP-histidine intermediate" evidence="1">
    <location>
        <position position="108"/>
    </location>
</feature>
<dbReference type="InterPro" id="IPR011146">
    <property type="entry name" value="HIT-like"/>
</dbReference>
<evidence type="ECO:0000256" key="3">
    <source>
        <dbReference type="PROSITE-ProRule" id="PRU00464"/>
    </source>
</evidence>
<feature type="domain" description="HIT" evidence="4">
    <location>
        <begin position="8"/>
        <end position="122"/>
    </location>
</feature>
<dbReference type="Pfam" id="PF01230">
    <property type="entry name" value="HIT"/>
    <property type="match status" value="1"/>
</dbReference>
<gene>
    <name evidence="5" type="ORF">SAMN04488075_1308</name>
</gene>
<name>A0A1H6LES7_9RHOB</name>
<dbReference type="EMBL" id="FNXG01000002">
    <property type="protein sequence ID" value="SEH82978.1"/>
    <property type="molecule type" value="Genomic_DNA"/>
</dbReference>
<dbReference type="STRING" id="65735.SAMN04488075_1308"/>